<evidence type="ECO:0000256" key="2">
    <source>
        <dbReference type="ARBA" id="ARBA00007072"/>
    </source>
</evidence>
<dbReference type="InterPro" id="IPR008928">
    <property type="entry name" value="6-hairpin_glycosidase_sf"/>
</dbReference>
<dbReference type="PaxDb" id="44689-DDB0231637"/>
<evidence type="ECO:0000256" key="10">
    <source>
        <dbReference type="SAM" id="SignalP"/>
    </source>
</evidence>
<dbReference type="dictyBase" id="DDB_G0283077"/>
<dbReference type="SMR" id="Q54RL7"/>
<dbReference type="AlphaFoldDB" id="Q54RL7"/>
<sequence length="601" mass="69463">MFFKIIIIIFIFIFRINGVPVEKEFNYCEGLNKALGFYKVQRAGIEDPNSEYPWQHEITTKYDTYSNNKTNKYGNGFLSKGYFDAGDYLKITFPLAFSMTTLSWSFLEFEENIKFCNLTENYLSTIKWGVDWLMAAHPEPNVIYAQCGGEIDHLSWSRADQIYNNQVTGPRNCSMIIDIDNPSSDIAFEMTAAMAATSIVFEEFDEQYSKQCKIHADQLWDFGIKYPGIYYNPLYPSNVSKDEQIWASAWMYLMYGPEYSFFRGFFDNGKISHDDLFFNKWSHVFSWNNKMSGACILIAKNFNIYIEEANYLIHSWDTRINKTKDGLFFLDEWGNARYSMGGSFLEAVWNSNKNHTAKTTNTNFAQTQINIILGNNSNHHSYVSMYGFKDAKVTLNIHHRSSHSPPNGTDLKFHNILSPPNNKFPVYGALLPGPIDRNDLYFEERSRYEMNEPALDYNAVFVGVLSSLINSYSKPVQPISSLTLSFNSDDYNRELIDNHEDEIIPINYKNNNNNNDNEDSLENYLPKPPIFKDSFDLEIDDDSYNIEENDNDDDKDDEDDDEDSSNSNVLKENFYSNSNKSTINNYSGKTIFSILILILLL</sequence>
<protein>
    <recommendedName>
        <fullName evidence="3">cellulase</fullName>
        <ecNumber evidence="3">3.2.1.4</ecNumber>
    </recommendedName>
</protein>
<keyword evidence="4" id="KW-0378">Hydrolase</keyword>
<keyword evidence="13" id="KW-1185">Reference proteome</keyword>
<dbReference type="EMBL" id="AAFI02000049">
    <property type="protein sequence ID" value="EAL65982.1"/>
    <property type="molecule type" value="Genomic_DNA"/>
</dbReference>
<proteinExistence type="inferred from homology"/>
<feature type="chain" id="PRO_5004249873" description="cellulase" evidence="10">
    <location>
        <begin position="19"/>
        <end position="601"/>
    </location>
</feature>
<feature type="compositionally biased region" description="Acidic residues" evidence="9">
    <location>
        <begin position="543"/>
        <end position="564"/>
    </location>
</feature>
<evidence type="ECO:0000256" key="4">
    <source>
        <dbReference type="ARBA" id="ARBA00022801"/>
    </source>
</evidence>
<dbReference type="EC" id="3.2.1.4" evidence="3"/>
<reference evidence="12 13" key="1">
    <citation type="journal article" date="2005" name="Nature">
        <title>The genome of the social amoeba Dictyostelium discoideum.</title>
        <authorList>
            <consortium name="The Dictyostelium discoideum Sequencing Consortium"/>
            <person name="Eichinger L."/>
            <person name="Pachebat J.A."/>
            <person name="Glockner G."/>
            <person name="Rajandream M.A."/>
            <person name="Sucgang R."/>
            <person name="Berriman M."/>
            <person name="Song J."/>
            <person name="Olsen R."/>
            <person name="Szafranski K."/>
            <person name="Xu Q."/>
            <person name="Tunggal B."/>
            <person name="Kummerfeld S."/>
            <person name="Madera M."/>
            <person name="Konfortov B.A."/>
            <person name="Rivero F."/>
            <person name="Bankier A.T."/>
            <person name="Lehmann R."/>
            <person name="Hamlin N."/>
            <person name="Davies R."/>
            <person name="Gaudet P."/>
            <person name="Fey P."/>
            <person name="Pilcher K."/>
            <person name="Chen G."/>
            <person name="Saunders D."/>
            <person name="Sodergren E."/>
            <person name="Davis P."/>
            <person name="Kerhornou A."/>
            <person name="Nie X."/>
            <person name="Hall N."/>
            <person name="Anjard C."/>
            <person name="Hemphill L."/>
            <person name="Bason N."/>
            <person name="Farbrother P."/>
            <person name="Desany B."/>
            <person name="Just E."/>
            <person name="Morio T."/>
            <person name="Rost R."/>
            <person name="Churcher C."/>
            <person name="Cooper J."/>
            <person name="Haydock S."/>
            <person name="van Driessche N."/>
            <person name="Cronin A."/>
            <person name="Goodhead I."/>
            <person name="Muzny D."/>
            <person name="Mourier T."/>
            <person name="Pain A."/>
            <person name="Lu M."/>
            <person name="Harper D."/>
            <person name="Lindsay R."/>
            <person name="Hauser H."/>
            <person name="James K."/>
            <person name="Quiles M."/>
            <person name="Madan Babu M."/>
            <person name="Saito T."/>
            <person name="Buchrieser C."/>
            <person name="Wardroper A."/>
            <person name="Felder M."/>
            <person name="Thangavelu M."/>
            <person name="Johnson D."/>
            <person name="Knights A."/>
            <person name="Loulseged H."/>
            <person name="Mungall K."/>
            <person name="Oliver K."/>
            <person name="Price C."/>
            <person name="Quail M.A."/>
            <person name="Urushihara H."/>
            <person name="Hernandez J."/>
            <person name="Rabbinowitsch E."/>
            <person name="Steffen D."/>
            <person name="Sanders M."/>
            <person name="Ma J."/>
            <person name="Kohara Y."/>
            <person name="Sharp S."/>
            <person name="Simmonds M."/>
            <person name="Spiegler S."/>
            <person name="Tivey A."/>
            <person name="Sugano S."/>
            <person name="White B."/>
            <person name="Walker D."/>
            <person name="Woodward J."/>
            <person name="Winckler T."/>
            <person name="Tanaka Y."/>
            <person name="Shaulsky G."/>
            <person name="Schleicher M."/>
            <person name="Weinstock G."/>
            <person name="Rosenthal A."/>
            <person name="Cox E.C."/>
            <person name="Chisholm R.L."/>
            <person name="Gibbs R."/>
            <person name="Loomis W.F."/>
            <person name="Platzer M."/>
            <person name="Kay R.R."/>
            <person name="Williams J."/>
            <person name="Dear P.H."/>
            <person name="Noegel A.A."/>
            <person name="Barrell B."/>
            <person name="Kuspa A."/>
        </authorList>
    </citation>
    <scope>NUCLEOTIDE SEQUENCE [LARGE SCALE GENOMIC DNA]</scope>
    <source>
        <strain evidence="12 13">AX4</strain>
    </source>
</reference>
<dbReference type="VEuPathDB" id="AmoebaDB:DDB_G0283077"/>
<keyword evidence="7" id="KW-0326">Glycosidase</keyword>
<dbReference type="HOGENOM" id="CLU_454510_0_0_1"/>
<dbReference type="Proteomes" id="UP000002195">
    <property type="component" value="Unassembled WGS sequence"/>
</dbReference>
<dbReference type="OMA" id="NVIYAQC"/>
<organism evidence="12 13">
    <name type="scientific">Dictyostelium discoideum</name>
    <name type="common">Social amoeba</name>
    <dbReference type="NCBI Taxonomy" id="44689"/>
    <lineage>
        <taxon>Eukaryota</taxon>
        <taxon>Amoebozoa</taxon>
        <taxon>Evosea</taxon>
        <taxon>Eumycetozoa</taxon>
        <taxon>Dictyostelia</taxon>
        <taxon>Dictyosteliales</taxon>
        <taxon>Dictyosteliaceae</taxon>
        <taxon>Dictyostelium</taxon>
    </lineage>
</organism>
<dbReference type="GO" id="GO:0008810">
    <property type="term" value="F:cellulase activity"/>
    <property type="evidence" value="ECO:0007669"/>
    <property type="project" value="UniProtKB-EC"/>
</dbReference>
<dbReference type="InterPro" id="IPR001701">
    <property type="entry name" value="Glyco_hydro_9"/>
</dbReference>
<dbReference type="GO" id="GO:0030245">
    <property type="term" value="P:cellulose catabolic process"/>
    <property type="evidence" value="ECO:0007669"/>
    <property type="project" value="UniProtKB-KW"/>
</dbReference>
<dbReference type="SUPFAM" id="SSF48208">
    <property type="entry name" value="Six-hairpin glycosidases"/>
    <property type="match status" value="1"/>
</dbReference>
<feature type="domain" description="Glycoside hydrolase family 9" evidence="11">
    <location>
        <begin position="27"/>
        <end position="465"/>
    </location>
</feature>
<keyword evidence="8" id="KW-0624">Polysaccharide degradation</keyword>
<keyword evidence="10" id="KW-0732">Signal</keyword>
<evidence type="ECO:0000256" key="1">
    <source>
        <dbReference type="ARBA" id="ARBA00000966"/>
    </source>
</evidence>
<keyword evidence="6" id="KW-0119">Carbohydrate metabolism</keyword>
<evidence type="ECO:0000259" key="11">
    <source>
        <dbReference type="Pfam" id="PF00759"/>
    </source>
</evidence>
<dbReference type="KEGG" id="ddi:DDB_G0283077"/>
<dbReference type="InterPro" id="IPR012341">
    <property type="entry name" value="6hp_glycosidase-like_sf"/>
</dbReference>
<gene>
    <name evidence="12" type="ORF">DDB_G0283077</name>
</gene>
<dbReference type="Gene3D" id="1.50.10.10">
    <property type="match status" value="1"/>
</dbReference>
<comment type="similarity">
    <text evidence="2">Belongs to the glycosyl hydrolase 9 (cellulase E) family.</text>
</comment>
<evidence type="ECO:0000256" key="5">
    <source>
        <dbReference type="ARBA" id="ARBA00023001"/>
    </source>
</evidence>
<dbReference type="RefSeq" id="XP_639334.1">
    <property type="nucleotide sequence ID" value="XM_634242.1"/>
</dbReference>
<comment type="catalytic activity">
    <reaction evidence="1">
        <text>Endohydrolysis of (1-&gt;4)-beta-D-glucosidic linkages in cellulose, lichenin and cereal beta-D-glucans.</text>
        <dbReference type="EC" id="3.2.1.4"/>
    </reaction>
</comment>
<feature type="region of interest" description="Disordered" evidence="9">
    <location>
        <begin position="506"/>
        <end position="525"/>
    </location>
</feature>
<evidence type="ECO:0000256" key="8">
    <source>
        <dbReference type="ARBA" id="ARBA00023326"/>
    </source>
</evidence>
<evidence type="ECO:0000256" key="6">
    <source>
        <dbReference type="ARBA" id="ARBA00023277"/>
    </source>
</evidence>
<dbReference type="GeneID" id="8623905"/>
<dbReference type="STRING" id="44689.Q54RL7"/>
<dbReference type="Pfam" id="PF00759">
    <property type="entry name" value="Glyco_hydro_9"/>
    <property type="match status" value="1"/>
</dbReference>
<dbReference type="InParanoid" id="Q54RL7"/>
<dbReference type="PANTHER" id="PTHR22298">
    <property type="entry name" value="ENDO-1,4-BETA-GLUCANASE"/>
    <property type="match status" value="1"/>
</dbReference>
<evidence type="ECO:0000313" key="12">
    <source>
        <dbReference type="EMBL" id="EAL65982.1"/>
    </source>
</evidence>
<evidence type="ECO:0000313" key="13">
    <source>
        <dbReference type="Proteomes" id="UP000002195"/>
    </source>
</evidence>
<keyword evidence="5" id="KW-0136">Cellulose degradation</keyword>
<comment type="caution">
    <text evidence="12">The sequence shown here is derived from an EMBL/GenBank/DDBJ whole genome shotgun (WGS) entry which is preliminary data.</text>
</comment>
<feature type="signal peptide" evidence="10">
    <location>
        <begin position="1"/>
        <end position="18"/>
    </location>
</feature>
<accession>Q54RL7</accession>
<evidence type="ECO:0000256" key="3">
    <source>
        <dbReference type="ARBA" id="ARBA00012601"/>
    </source>
</evidence>
<evidence type="ECO:0000256" key="7">
    <source>
        <dbReference type="ARBA" id="ARBA00023295"/>
    </source>
</evidence>
<evidence type="ECO:0000256" key="9">
    <source>
        <dbReference type="SAM" id="MobiDB-lite"/>
    </source>
</evidence>
<name>Q54RL7_DICDI</name>
<dbReference type="PhylomeDB" id="Q54RL7"/>
<feature type="region of interest" description="Disordered" evidence="9">
    <location>
        <begin position="543"/>
        <end position="573"/>
    </location>
</feature>